<dbReference type="RefSeq" id="WP_004055565.1">
    <property type="nucleotide sequence ID" value="NZ_AOMC01000152.1"/>
</dbReference>
<dbReference type="Pfam" id="PF02397">
    <property type="entry name" value="Bac_transf"/>
    <property type="match status" value="1"/>
</dbReference>
<evidence type="ECO:0000313" key="3">
    <source>
        <dbReference type="EMBL" id="EMA40436.1"/>
    </source>
</evidence>
<feature type="domain" description="Bacterial sugar transferase" evidence="2">
    <location>
        <begin position="285"/>
        <end position="469"/>
    </location>
</feature>
<dbReference type="Proteomes" id="UP000011568">
    <property type="component" value="Unassembled WGS sequence"/>
</dbReference>
<protein>
    <submittedName>
        <fullName evidence="3">Exopolysaccharide biosynthesis polyprenyl glycosylphosphotransferase</fullName>
    </submittedName>
</protein>
<keyword evidence="3" id="KW-0808">Transferase</keyword>
<dbReference type="InterPro" id="IPR003362">
    <property type="entry name" value="Bact_transf"/>
</dbReference>
<dbReference type="STRING" id="931277.C448_13846"/>
<feature type="transmembrane region" description="Helical" evidence="1">
    <location>
        <begin position="93"/>
        <end position="110"/>
    </location>
</feature>
<keyword evidence="1" id="KW-1133">Transmembrane helix</keyword>
<gene>
    <name evidence="3" type="ORF">C448_13846</name>
</gene>
<dbReference type="EMBL" id="AOMC01000152">
    <property type="protein sequence ID" value="EMA40436.1"/>
    <property type="molecule type" value="Genomic_DNA"/>
</dbReference>
<dbReference type="AlphaFoldDB" id="M0M404"/>
<keyword evidence="1" id="KW-0472">Membrane</keyword>
<feature type="transmembrane region" description="Helical" evidence="1">
    <location>
        <begin position="116"/>
        <end position="135"/>
    </location>
</feature>
<reference evidence="3 4" key="1">
    <citation type="journal article" date="2014" name="PLoS Genet.">
        <title>Phylogenetically driven sequencing of extremely halophilic archaea reveals strategies for static and dynamic osmo-response.</title>
        <authorList>
            <person name="Becker E.A."/>
            <person name="Seitzer P.M."/>
            <person name="Tritt A."/>
            <person name="Larsen D."/>
            <person name="Krusor M."/>
            <person name="Yao A.I."/>
            <person name="Wu D."/>
            <person name="Madern D."/>
            <person name="Eisen J.A."/>
            <person name="Darling A.E."/>
            <person name="Facciotti M.T."/>
        </authorList>
    </citation>
    <scope>NUCLEOTIDE SEQUENCE [LARGE SCALE GENOMIC DNA]</scope>
    <source>
        <strain evidence="3 4">DSM 1307</strain>
    </source>
</reference>
<evidence type="ECO:0000313" key="4">
    <source>
        <dbReference type="Proteomes" id="UP000011568"/>
    </source>
</evidence>
<dbReference type="PATRIC" id="fig|931277.6.peg.2721"/>
<dbReference type="GO" id="GO:0016780">
    <property type="term" value="F:phosphotransferase activity, for other substituted phosphate groups"/>
    <property type="evidence" value="ECO:0007669"/>
    <property type="project" value="TreeGrafter"/>
</dbReference>
<feature type="transmembrane region" description="Helical" evidence="1">
    <location>
        <begin position="12"/>
        <end position="30"/>
    </location>
</feature>
<keyword evidence="4" id="KW-1185">Reference proteome</keyword>
<comment type="caution">
    <text evidence="3">The sequence shown here is derived from an EMBL/GenBank/DDBJ whole genome shotgun (WGS) entry which is preliminary data.</text>
</comment>
<dbReference type="eggNOG" id="arCOG06282">
    <property type="taxonomic scope" value="Archaea"/>
</dbReference>
<evidence type="ECO:0000259" key="2">
    <source>
        <dbReference type="Pfam" id="PF02397"/>
    </source>
</evidence>
<proteinExistence type="predicted"/>
<dbReference type="PANTHER" id="PTHR30576:SF0">
    <property type="entry name" value="UNDECAPRENYL-PHOSPHATE N-ACETYLGALACTOSAMINYL 1-PHOSPHATE TRANSFERASE-RELATED"/>
    <property type="match status" value="1"/>
</dbReference>
<dbReference type="OrthoDB" id="340745at2157"/>
<organism evidence="3 4">
    <name type="scientific">Halococcus morrhuae DSM 1307</name>
    <dbReference type="NCBI Taxonomy" id="931277"/>
    <lineage>
        <taxon>Archaea</taxon>
        <taxon>Methanobacteriati</taxon>
        <taxon>Methanobacteriota</taxon>
        <taxon>Stenosarchaea group</taxon>
        <taxon>Halobacteria</taxon>
        <taxon>Halobacteriales</taxon>
        <taxon>Halococcaceae</taxon>
        <taxon>Halococcus</taxon>
    </lineage>
</organism>
<evidence type="ECO:0000256" key="1">
    <source>
        <dbReference type="SAM" id="Phobius"/>
    </source>
</evidence>
<keyword evidence="1" id="KW-0812">Transmembrane</keyword>
<sequence>MDPNTGWRYRVASSFGASVLVVCVIAVANYPFVQRLVTTIPLLDRLPVTVLSGGALVVAMATALAVLAAALLTLFKPHPRRILDTISLTLRRLFMGALALAAIGYFDYTYRLPRTTLVATTLLLSVALPAWFVAIRRRPEPTAERAVLVGDDPDAMGELLATTDLPIVGYIAPAIRYDADRNRPSMGVADGGQALDGRLDEIDHLGGLSRLDDLLIEHDIDTAVLAFERSDRAAFFGALATCYNHGVTAKVHRKHADSVLTSGTGVGDLIDTELVPWDWQDRVIKRGFDIAFALAGLTALSPVIIAIAAAIKLDDGGPLFYGQERTAEFGETFRVYKFRSMIPDAEAATGAKLSEEDAGGVDPRVTRIGRLLRRTHLDEIPQLWSIFAGDMSVVGPRPERPELDDDIETNLIEWRRRWFVKPGLTGLAQINEVTGYDPERKLQYDVKYINEQSFWFDLQIVVRQVWLVLSDLAETVSSR</sequence>
<feature type="transmembrane region" description="Helical" evidence="1">
    <location>
        <begin position="290"/>
        <end position="311"/>
    </location>
</feature>
<name>M0M404_HALMO</name>
<feature type="transmembrane region" description="Helical" evidence="1">
    <location>
        <begin position="50"/>
        <end position="72"/>
    </location>
</feature>
<dbReference type="PANTHER" id="PTHR30576">
    <property type="entry name" value="COLANIC BIOSYNTHESIS UDP-GLUCOSE LIPID CARRIER TRANSFERASE"/>
    <property type="match status" value="1"/>
</dbReference>
<accession>M0M404</accession>